<evidence type="ECO:0000256" key="1">
    <source>
        <dbReference type="SAM" id="Coils"/>
    </source>
</evidence>
<gene>
    <name evidence="2" type="ORF">KTT_49080</name>
</gene>
<protein>
    <submittedName>
        <fullName evidence="2">Uncharacterized protein</fullName>
    </submittedName>
</protein>
<keyword evidence="3" id="KW-1185">Reference proteome</keyword>
<feature type="coiled-coil region" evidence="1">
    <location>
        <begin position="24"/>
        <end position="51"/>
    </location>
</feature>
<evidence type="ECO:0000313" key="2">
    <source>
        <dbReference type="EMBL" id="GCE15049.1"/>
    </source>
</evidence>
<comment type="caution">
    <text evidence="2">The sequence shown here is derived from an EMBL/GenBank/DDBJ whole genome shotgun (WGS) entry which is preliminary data.</text>
</comment>
<keyword evidence="1" id="KW-0175">Coiled coil</keyword>
<organism evidence="2 3">
    <name type="scientific">Tengunoibacter tsumagoiensis</name>
    <dbReference type="NCBI Taxonomy" id="2014871"/>
    <lineage>
        <taxon>Bacteria</taxon>
        <taxon>Bacillati</taxon>
        <taxon>Chloroflexota</taxon>
        <taxon>Ktedonobacteria</taxon>
        <taxon>Ktedonobacterales</taxon>
        <taxon>Dictyobacteraceae</taxon>
        <taxon>Tengunoibacter</taxon>
    </lineage>
</organism>
<dbReference type="Proteomes" id="UP000287352">
    <property type="component" value="Unassembled WGS sequence"/>
</dbReference>
<reference evidence="3" key="1">
    <citation type="submission" date="2018-12" db="EMBL/GenBank/DDBJ databases">
        <title>Tengunoibacter tsumagoiensis gen. nov., sp. nov., Dictyobacter kobayashii sp. nov., D. alpinus sp. nov., and D. joshuensis sp. nov. and description of Dictyobacteraceae fam. nov. within the order Ktedonobacterales isolated from Tengu-no-mugimeshi.</title>
        <authorList>
            <person name="Wang C.M."/>
            <person name="Zheng Y."/>
            <person name="Sakai Y."/>
            <person name="Toyoda A."/>
            <person name="Minakuchi Y."/>
            <person name="Abe K."/>
            <person name="Yokota A."/>
            <person name="Yabe S."/>
        </authorList>
    </citation>
    <scope>NUCLEOTIDE SEQUENCE [LARGE SCALE GENOMIC DNA]</scope>
    <source>
        <strain evidence="3">Uno3</strain>
    </source>
</reference>
<evidence type="ECO:0000313" key="3">
    <source>
        <dbReference type="Proteomes" id="UP000287352"/>
    </source>
</evidence>
<name>A0A402A7L7_9CHLR</name>
<proteinExistence type="predicted"/>
<sequence length="82" mass="9771">MNAWEWQWGELQGEGFASDEEAIIAVLQSRFEAYEAEIADLQRIYDANEAKWKEQEDDFFRLLEQQKLQQSPLRRFWSGKGN</sequence>
<accession>A0A402A7L7</accession>
<dbReference type="AlphaFoldDB" id="A0A402A7L7"/>
<dbReference type="EMBL" id="BIFR01000002">
    <property type="protein sequence ID" value="GCE15049.1"/>
    <property type="molecule type" value="Genomic_DNA"/>
</dbReference>